<evidence type="ECO:0000313" key="15">
    <source>
        <dbReference type="Proteomes" id="UP000318437"/>
    </source>
</evidence>
<evidence type="ECO:0000313" key="14">
    <source>
        <dbReference type="EMBL" id="TWU29230.1"/>
    </source>
</evidence>
<evidence type="ECO:0000256" key="10">
    <source>
        <dbReference type="ARBA" id="ARBA00022989"/>
    </source>
</evidence>
<evidence type="ECO:0000256" key="8">
    <source>
        <dbReference type="ARBA" id="ARBA00022723"/>
    </source>
</evidence>
<dbReference type="PANTHER" id="PTHR30365:SF0">
    <property type="entry name" value="CYTOCHROME BD-I UBIQUINOL OXIDASE SUBUNIT 1"/>
    <property type="match status" value="1"/>
</dbReference>
<dbReference type="InterPro" id="IPR002585">
    <property type="entry name" value="Cyt-d_ubiquinol_oxidase_su_1"/>
</dbReference>
<keyword evidence="8" id="KW-0479">Metal-binding</keyword>
<comment type="subcellular location">
    <subcellularLocation>
        <location evidence="1">Cell inner membrane</location>
        <topology evidence="1">Multi-pass membrane protein</topology>
    </subcellularLocation>
</comment>
<sequence>MVAIGMFFIAATVLACWLRVRGRLFEKRWLMWVFVLAVIPAFAGNESGWVAAEVGRQPWIVYPSLERTTEGSPKLDEAGQFVYDESQGLRTSDGVSAAVSAGQVLGSIIMFAAIYILLFVIWIYVLHQKISHGPEPVLAESDSTQRGGALAAASSWMEHHDSLTDSQE</sequence>
<keyword evidence="3" id="KW-0813">Transport</keyword>
<dbReference type="GO" id="GO:0009055">
    <property type="term" value="F:electron transfer activity"/>
    <property type="evidence" value="ECO:0007669"/>
    <property type="project" value="InterPro"/>
</dbReference>
<comment type="caution">
    <text evidence="14">The sequence shown here is derived from an EMBL/GenBank/DDBJ whole genome shotgun (WGS) entry which is preliminary data.</text>
</comment>
<reference evidence="14 15" key="1">
    <citation type="submission" date="2019-02" db="EMBL/GenBank/DDBJ databases">
        <title>Deep-cultivation of Planctomycetes and their phenomic and genomic characterization uncovers novel biology.</title>
        <authorList>
            <person name="Wiegand S."/>
            <person name="Jogler M."/>
            <person name="Boedeker C."/>
            <person name="Pinto D."/>
            <person name="Vollmers J."/>
            <person name="Rivas-Marin E."/>
            <person name="Kohn T."/>
            <person name="Peeters S.H."/>
            <person name="Heuer A."/>
            <person name="Rast P."/>
            <person name="Oberbeckmann S."/>
            <person name="Bunk B."/>
            <person name="Jeske O."/>
            <person name="Meyerdierks A."/>
            <person name="Storesund J.E."/>
            <person name="Kallscheuer N."/>
            <person name="Luecker S."/>
            <person name="Lage O.M."/>
            <person name="Pohl T."/>
            <person name="Merkel B.J."/>
            <person name="Hornburger P."/>
            <person name="Mueller R.-W."/>
            <person name="Bruemmer F."/>
            <person name="Labrenz M."/>
            <person name="Spormann A.M."/>
            <person name="Op Den Camp H."/>
            <person name="Overmann J."/>
            <person name="Amann R."/>
            <person name="Jetten M.S.M."/>
            <person name="Mascher T."/>
            <person name="Medema M.H."/>
            <person name="Devos D.P."/>
            <person name="Kaster A.-K."/>
            <person name="Ovreas L."/>
            <person name="Rohde M."/>
            <person name="Galperin M.Y."/>
            <person name="Jogler C."/>
        </authorList>
    </citation>
    <scope>NUCLEOTIDE SEQUENCE [LARGE SCALE GENOMIC DNA]</scope>
    <source>
        <strain evidence="14 15">Pla144</strain>
    </source>
</reference>
<protein>
    <submittedName>
        <fullName evidence="14">Cytochrome bd-I ubiquinol oxidase subunit 1</fullName>
    </submittedName>
</protein>
<keyword evidence="15" id="KW-1185">Reference proteome</keyword>
<evidence type="ECO:0000256" key="3">
    <source>
        <dbReference type="ARBA" id="ARBA00022448"/>
    </source>
</evidence>
<proteinExistence type="inferred from homology"/>
<dbReference type="AlphaFoldDB" id="A0A5C6CXG6"/>
<keyword evidence="12 13" id="KW-0472">Membrane</keyword>
<feature type="transmembrane region" description="Helical" evidence="13">
    <location>
        <begin position="104"/>
        <end position="126"/>
    </location>
</feature>
<dbReference type="GO" id="GO:0046872">
    <property type="term" value="F:metal ion binding"/>
    <property type="evidence" value="ECO:0007669"/>
    <property type="project" value="UniProtKB-KW"/>
</dbReference>
<keyword evidence="11" id="KW-0408">Iron</keyword>
<evidence type="ECO:0000256" key="5">
    <source>
        <dbReference type="ARBA" id="ARBA00022519"/>
    </source>
</evidence>
<evidence type="ECO:0000256" key="2">
    <source>
        <dbReference type="ARBA" id="ARBA00009819"/>
    </source>
</evidence>
<keyword evidence="4" id="KW-1003">Cell membrane</keyword>
<evidence type="ECO:0000256" key="13">
    <source>
        <dbReference type="SAM" id="Phobius"/>
    </source>
</evidence>
<organism evidence="14 15">
    <name type="scientific">Bythopirellula polymerisocia</name>
    <dbReference type="NCBI Taxonomy" id="2528003"/>
    <lineage>
        <taxon>Bacteria</taxon>
        <taxon>Pseudomonadati</taxon>
        <taxon>Planctomycetota</taxon>
        <taxon>Planctomycetia</taxon>
        <taxon>Pirellulales</taxon>
        <taxon>Lacipirellulaceae</taxon>
        <taxon>Bythopirellula</taxon>
    </lineage>
</organism>
<dbReference type="GO" id="GO:0005886">
    <property type="term" value="C:plasma membrane"/>
    <property type="evidence" value="ECO:0007669"/>
    <property type="project" value="UniProtKB-SubCell"/>
</dbReference>
<dbReference type="Pfam" id="PF01654">
    <property type="entry name" value="Cyt_bd_oxida_I"/>
    <property type="match status" value="1"/>
</dbReference>
<keyword evidence="7 13" id="KW-0812">Transmembrane</keyword>
<comment type="similarity">
    <text evidence="2">Belongs to the cytochrome ubiquinol oxidase subunit 1 family.</text>
</comment>
<evidence type="ECO:0000256" key="11">
    <source>
        <dbReference type="ARBA" id="ARBA00023004"/>
    </source>
</evidence>
<keyword evidence="10 13" id="KW-1133">Transmembrane helix</keyword>
<evidence type="ECO:0000256" key="4">
    <source>
        <dbReference type="ARBA" id="ARBA00022475"/>
    </source>
</evidence>
<keyword evidence="5" id="KW-0997">Cell inner membrane</keyword>
<dbReference type="GO" id="GO:0019646">
    <property type="term" value="P:aerobic electron transport chain"/>
    <property type="evidence" value="ECO:0007669"/>
    <property type="project" value="InterPro"/>
</dbReference>
<evidence type="ECO:0000256" key="12">
    <source>
        <dbReference type="ARBA" id="ARBA00023136"/>
    </source>
</evidence>
<dbReference type="GO" id="GO:0070069">
    <property type="term" value="C:cytochrome complex"/>
    <property type="evidence" value="ECO:0007669"/>
    <property type="project" value="InterPro"/>
</dbReference>
<name>A0A5C6CXG6_9BACT</name>
<gene>
    <name evidence="14" type="primary">cydA_1</name>
    <name evidence="14" type="ORF">Pla144_00060</name>
</gene>
<evidence type="ECO:0000256" key="9">
    <source>
        <dbReference type="ARBA" id="ARBA00022982"/>
    </source>
</evidence>
<evidence type="ECO:0000256" key="1">
    <source>
        <dbReference type="ARBA" id="ARBA00004429"/>
    </source>
</evidence>
<dbReference type="PANTHER" id="PTHR30365">
    <property type="entry name" value="CYTOCHROME D UBIQUINOL OXIDASE"/>
    <property type="match status" value="1"/>
</dbReference>
<evidence type="ECO:0000256" key="6">
    <source>
        <dbReference type="ARBA" id="ARBA00022617"/>
    </source>
</evidence>
<dbReference type="EMBL" id="SJPS01000001">
    <property type="protein sequence ID" value="TWU29230.1"/>
    <property type="molecule type" value="Genomic_DNA"/>
</dbReference>
<keyword evidence="6" id="KW-0349">Heme</keyword>
<dbReference type="GO" id="GO:0016682">
    <property type="term" value="F:oxidoreductase activity, acting on diphenols and related substances as donors, oxygen as acceptor"/>
    <property type="evidence" value="ECO:0007669"/>
    <property type="project" value="TreeGrafter"/>
</dbReference>
<dbReference type="GO" id="GO:0020037">
    <property type="term" value="F:heme binding"/>
    <property type="evidence" value="ECO:0007669"/>
    <property type="project" value="TreeGrafter"/>
</dbReference>
<evidence type="ECO:0000256" key="7">
    <source>
        <dbReference type="ARBA" id="ARBA00022692"/>
    </source>
</evidence>
<accession>A0A5C6CXG6</accession>
<keyword evidence="9" id="KW-0249">Electron transport</keyword>
<dbReference type="Proteomes" id="UP000318437">
    <property type="component" value="Unassembled WGS sequence"/>
</dbReference>